<proteinExistence type="predicted"/>
<reference evidence="2 3" key="1">
    <citation type="journal article" date="2009" name="BMC Genomics">
        <title>The complete genome sequence of Xanthomonas albilineans provides new insights into the reductive genome evolution of the xylem-limited Xanthomonadaceae.</title>
        <authorList>
            <person name="Pieretti I."/>
            <person name="Royer M."/>
            <person name="Barbe V."/>
            <person name="Carrere S."/>
            <person name="Koebnik R."/>
            <person name="Cociancich S."/>
            <person name="Couloux A."/>
            <person name="Darrasse A."/>
            <person name="Gouzy J."/>
            <person name="Jacques M.A."/>
            <person name="Lauber E."/>
            <person name="Manceau C."/>
            <person name="Mangenot S."/>
            <person name="Poussier S."/>
            <person name="Segurens B."/>
            <person name="Szurek B."/>
            <person name="Verdier V."/>
            <person name="Arlat M."/>
            <person name="Rott P."/>
        </authorList>
    </citation>
    <scope>NUCLEOTIDE SEQUENCE [LARGE SCALE GENOMIC DNA]</scope>
    <source>
        <strain evidence="3">GPE PC73 / CFBP 7063</strain>
    </source>
</reference>
<sequence>MAKNLLPYRSVLPPGKRRQVEAPQLPEKCVGKNSESIDATTTLLATKKSHGKHGDGAGYRD</sequence>
<gene>
    <name evidence="2" type="ordered locus">XALc_1367</name>
</gene>
<dbReference type="AlphaFoldDB" id="D2UD93"/>
<dbReference type="KEGG" id="xal:XALC_1367"/>
<feature type="region of interest" description="Disordered" evidence="1">
    <location>
        <begin position="1"/>
        <end position="25"/>
    </location>
</feature>
<evidence type="ECO:0000313" key="2">
    <source>
        <dbReference type="EMBL" id="CBA15874.1"/>
    </source>
</evidence>
<evidence type="ECO:0000256" key="1">
    <source>
        <dbReference type="SAM" id="MobiDB-lite"/>
    </source>
</evidence>
<name>D2UD93_XANAP</name>
<accession>D2UD93</accession>
<protein>
    <submittedName>
        <fullName evidence="2">Uncharacterized protein</fullName>
    </submittedName>
</protein>
<keyword evidence="3" id="KW-1185">Reference proteome</keyword>
<evidence type="ECO:0000313" key="3">
    <source>
        <dbReference type="Proteomes" id="UP000001890"/>
    </source>
</evidence>
<dbReference type="EMBL" id="FP565176">
    <property type="protein sequence ID" value="CBA15874.1"/>
    <property type="molecule type" value="Genomic_DNA"/>
</dbReference>
<dbReference type="Proteomes" id="UP000001890">
    <property type="component" value="Chromosome"/>
</dbReference>
<organism evidence="2 3">
    <name type="scientific">Xanthomonas albilineans (strain GPE PC73 / CFBP 7063)</name>
    <dbReference type="NCBI Taxonomy" id="380358"/>
    <lineage>
        <taxon>Bacteria</taxon>
        <taxon>Pseudomonadati</taxon>
        <taxon>Pseudomonadota</taxon>
        <taxon>Gammaproteobacteria</taxon>
        <taxon>Lysobacterales</taxon>
        <taxon>Lysobacteraceae</taxon>
        <taxon>Xanthomonas</taxon>
    </lineage>
</organism>